<gene>
    <name evidence="2" type="ORF">HPP92_021248</name>
</gene>
<keyword evidence="3" id="KW-1185">Reference proteome</keyword>
<reference evidence="2 3" key="1">
    <citation type="journal article" date="2020" name="Nat. Food">
        <title>A phased Vanilla planifolia genome enables genetic improvement of flavour and production.</title>
        <authorList>
            <person name="Hasing T."/>
            <person name="Tang H."/>
            <person name="Brym M."/>
            <person name="Khazi F."/>
            <person name="Huang T."/>
            <person name="Chambers A.H."/>
        </authorList>
    </citation>
    <scope>NUCLEOTIDE SEQUENCE [LARGE SCALE GENOMIC DNA]</scope>
    <source>
        <tissue evidence="2">Leaf</tissue>
    </source>
</reference>
<evidence type="ECO:0000313" key="2">
    <source>
        <dbReference type="EMBL" id="KAG0460951.1"/>
    </source>
</evidence>
<sequence>MASQPNTWGARFPLLKSFPFPHPGQGPLWGIGLLGGFHPAVRSENENFVGGFPHGYTPGSTDYREPTKEDQTSN</sequence>
<evidence type="ECO:0000313" key="3">
    <source>
        <dbReference type="Proteomes" id="UP000636800"/>
    </source>
</evidence>
<name>A0A835PYS0_VANPL</name>
<dbReference type="Proteomes" id="UP000636800">
    <property type="component" value="Chromosome 11"/>
</dbReference>
<organism evidence="2 3">
    <name type="scientific">Vanilla planifolia</name>
    <name type="common">Vanilla</name>
    <dbReference type="NCBI Taxonomy" id="51239"/>
    <lineage>
        <taxon>Eukaryota</taxon>
        <taxon>Viridiplantae</taxon>
        <taxon>Streptophyta</taxon>
        <taxon>Embryophyta</taxon>
        <taxon>Tracheophyta</taxon>
        <taxon>Spermatophyta</taxon>
        <taxon>Magnoliopsida</taxon>
        <taxon>Liliopsida</taxon>
        <taxon>Asparagales</taxon>
        <taxon>Orchidaceae</taxon>
        <taxon>Vanilloideae</taxon>
        <taxon>Vanilleae</taxon>
        <taxon>Vanilla</taxon>
    </lineage>
</organism>
<comment type="caution">
    <text evidence="2">The sequence shown here is derived from an EMBL/GenBank/DDBJ whole genome shotgun (WGS) entry which is preliminary data.</text>
</comment>
<proteinExistence type="predicted"/>
<accession>A0A835PYS0</accession>
<evidence type="ECO:0000256" key="1">
    <source>
        <dbReference type="SAM" id="MobiDB-lite"/>
    </source>
</evidence>
<dbReference type="OrthoDB" id="10264154at2759"/>
<feature type="region of interest" description="Disordered" evidence="1">
    <location>
        <begin position="49"/>
        <end position="74"/>
    </location>
</feature>
<dbReference type="EMBL" id="JADCNL010000011">
    <property type="protein sequence ID" value="KAG0460951.1"/>
    <property type="molecule type" value="Genomic_DNA"/>
</dbReference>
<dbReference type="AlphaFoldDB" id="A0A835PYS0"/>
<protein>
    <submittedName>
        <fullName evidence="2">Uncharacterized protein</fullName>
    </submittedName>
</protein>
<feature type="compositionally biased region" description="Basic and acidic residues" evidence="1">
    <location>
        <begin position="62"/>
        <end position="74"/>
    </location>
</feature>